<dbReference type="EMBL" id="CP026538">
    <property type="protein sequence ID" value="QAZ66678.1"/>
    <property type="molecule type" value="Genomic_DNA"/>
</dbReference>
<comment type="similarity">
    <text evidence="7">Belongs to the MraZ family.</text>
</comment>
<organism evidence="9 10">
    <name type="scientific">Solidesulfovibrio carbinolicus</name>
    <dbReference type="NCBI Taxonomy" id="296842"/>
    <lineage>
        <taxon>Bacteria</taxon>
        <taxon>Pseudomonadati</taxon>
        <taxon>Thermodesulfobacteriota</taxon>
        <taxon>Desulfovibrionia</taxon>
        <taxon>Desulfovibrionales</taxon>
        <taxon>Desulfovibrionaceae</taxon>
        <taxon>Solidesulfovibrio</taxon>
    </lineage>
</organism>
<dbReference type="InterPro" id="IPR037914">
    <property type="entry name" value="SpoVT-AbrB_sf"/>
</dbReference>
<evidence type="ECO:0000313" key="9">
    <source>
        <dbReference type="EMBL" id="QAZ66678.1"/>
    </source>
</evidence>
<name>A0A4P6HNF9_9BACT</name>
<sequence>MFRGHSNRSLDPKGRLMLPPEFREEIFRLVPDGRVMLTNNFDGAISGYPMPEWEAVEASFRAGNTLMPGFRDIERFFIAGATEVTVDKQGRILIPPYLRTYAGLDKEMVLAGVGTKFEIWDQGRFEERLRQTAANFNAHMEAMAASGVSLRF</sequence>
<gene>
    <name evidence="7 9" type="primary">mraZ</name>
    <name evidence="9" type="ORF">C3Y92_05240</name>
</gene>
<keyword evidence="4 7" id="KW-0805">Transcription regulation</keyword>
<dbReference type="HAMAP" id="MF_01008">
    <property type="entry name" value="MraZ"/>
    <property type="match status" value="1"/>
</dbReference>
<evidence type="ECO:0000256" key="3">
    <source>
        <dbReference type="ARBA" id="ARBA00022737"/>
    </source>
</evidence>
<dbReference type="Proteomes" id="UP000293296">
    <property type="component" value="Chromosome"/>
</dbReference>
<dbReference type="GO" id="GO:0009295">
    <property type="term" value="C:nucleoid"/>
    <property type="evidence" value="ECO:0007669"/>
    <property type="project" value="UniProtKB-SubCell"/>
</dbReference>
<keyword evidence="10" id="KW-1185">Reference proteome</keyword>
<proteinExistence type="inferred from homology"/>
<evidence type="ECO:0000256" key="4">
    <source>
        <dbReference type="ARBA" id="ARBA00023015"/>
    </source>
</evidence>
<keyword evidence="6 7" id="KW-0804">Transcription</keyword>
<comment type="subcellular location">
    <subcellularLocation>
        <location evidence="7">Cytoplasm</location>
        <location evidence="7">Nucleoid</location>
    </subcellularLocation>
</comment>
<dbReference type="GO" id="GO:0005737">
    <property type="term" value="C:cytoplasm"/>
    <property type="evidence" value="ECO:0007669"/>
    <property type="project" value="UniProtKB-UniRule"/>
</dbReference>
<dbReference type="PROSITE" id="PS51740">
    <property type="entry name" value="SPOVT_ABRB"/>
    <property type="match status" value="2"/>
</dbReference>
<evidence type="ECO:0000259" key="8">
    <source>
        <dbReference type="PROSITE" id="PS51740"/>
    </source>
</evidence>
<dbReference type="GO" id="GO:0003700">
    <property type="term" value="F:DNA-binding transcription factor activity"/>
    <property type="evidence" value="ECO:0007669"/>
    <property type="project" value="UniProtKB-UniRule"/>
</dbReference>
<keyword evidence="5 7" id="KW-0238">DNA-binding</keyword>
<dbReference type="RefSeq" id="WP_015861977.1">
    <property type="nucleotide sequence ID" value="NZ_CP026538.1"/>
</dbReference>
<evidence type="ECO:0000256" key="2">
    <source>
        <dbReference type="ARBA" id="ARBA00022490"/>
    </source>
</evidence>
<dbReference type="PANTHER" id="PTHR34701">
    <property type="entry name" value="TRANSCRIPTIONAL REGULATOR MRAZ"/>
    <property type="match status" value="1"/>
</dbReference>
<dbReference type="InterPro" id="IPR007159">
    <property type="entry name" value="SpoVT-AbrB_dom"/>
</dbReference>
<dbReference type="Pfam" id="PF02381">
    <property type="entry name" value="MraZ"/>
    <property type="match status" value="2"/>
</dbReference>
<protein>
    <recommendedName>
        <fullName evidence="1 7">Transcriptional regulator MraZ</fullName>
    </recommendedName>
</protein>
<evidence type="ECO:0000256" key="7">
    <source>
        <dbReference type="HAMAP-Rule" id="MF_01008"/>
    </source>
</evidence>
<reference evidence="9 10" key="1">
    <citation type="submission" date="2018-02" db="EMBL/GenBank/DDBJ databases">
        <title>Genome sequence of Desulfovibrio carbinolicus DSM 3852.</title>
        <authorList>
            <person name="Wilbanks E."/>
            <person name="Skennerton C.T."/>
            <person name="Orphan V.J."/>
        </authorList>
    </citation>
    <scope>NUCLEOTIDE SEQUENCE [LARGE SCALE GENOMIC DNA]</scope>
    <source>
        <strain evidence="9 10">DSM 3852</strain>
    </source>
</reference>
<dbReference type="InterPro" id="IPR038619">
    <property type="entry name" value="MraZ_sf"/>
</dbReference>
<dbReference type="NCBIfam" id="TIGR00242">
    <property type="entry name" value="division/cell wall cluster transcriptional repressor MraZ"/>
    <property type="match status" value="1"/>
</dbReference>
<dbReference type="GO" id="GO:2000143">
    <property type="term" value="P:negative regulation of DNA-templated transcription initiation"/>
    <property type="evidence" value="ECO:0007669"/>
    <property type="project" value="TreeGrafter"/>
</dbReference>
<dbReference type="PANTHER" id="PTHR34701:SF1">
    <property type="entry name" value="TRANSCRIPTIONAL REGULATOR MRAZ"/>
    <property type="match status" value="1"/>
</dbReference>
<dbReference type="GO" id="GO:0000976">
    <property type="term" value="F:transcription cis-regulatory region binding"/>
    <property type="evidence" value="ECO:0007669"/>
    <property type="project" value="TreeGrafter"/>
</dbReference>
<dbReference type="AlphaFoldDB" id="A0A4P6HNF9"/>
<dbReference type="CDD" id="cd16320">
    <property type="entry name" value="MraZ_N"/>
    <property type="match status" value="1"/>
</dbReference>
<evidence type="ECO:0000256" key="5">
    <source>
        <dbReference type="ARBA" id="ARBA00023125"/>
    </source>
</evidence>
<accession>A0A4P6HNF9</accession>
<feature type="domain" description="SpoVT-AbrB" evidence="8">
    <location>
        <begin position="81"/>
        <end position="124"/>
    </location>
</feature>
<dbReference type="SUPFAM" id="SSF89447">
    <property type="entry name" value="AbrB/MazE/MraZ-like"/>
    <property type="match status" value="1"/>
</dbReference>
<feature type="domain" description="SpoVT-AbrB" evidence="8">
    <location>
        <begin position="5"/>
        <end position="52"/>
    </location>
</feature>
<dbReference type="CDD" id="cd16321">
    <property type="entry name" value="MraZ_C"/>
    <property type="match status" value="1"/>
</dbReference>
<evidence type="ECO:0000256" key="1">
    <source>
        <dbReference type="ARBA" id="ARBA00013860"/>
    </source>
</evidence>
<comment type="subunit">
    <text evidence="7">Forms oligomers.</text>
</comment>
<dbReference type="OrthoDB" id="9807753at2"/>
<dbReference type="InterPro" id="IPR003444">
    <property type="entry name" value="MraZ"/>
</dbReference>
<dbReference type="SMR" id="A0A4P6HNF9"/>
<evidence type="ECO:0000313" key="10">
    <source>
        <dbReference type="Proteomes" id="UP000293296"/>
    </source>
</evidence>
<keyword evidence="3" id="KW-0677">Repeat</keyword>
<dbReference type="Gene3D" id="3.40.1550.20">
    <property type="entry name" value="Transcriptional regulator MraZ domain"/>
    <property type="match status" value="1"/>
</dbReference>
<dbReference type="InterPro" id="IPR035644">
    <property type="entry name" value="MraZ_C"/>
</dbReference>
<evidence type="ECO:0000256" key="6">
    <source>
        <dbReference type="ARBA" id="ARBA00023163"/>
    </source>
</evidence>
<dbReference type="KEGG" id="dcb:C3Y92_05240"/>
<dbReference type="InterPro" id="IPR020603">
    <property type="entry name" value="MraZ_dom"/>
</dbReference>
<dbReference type="InterPro" id="IPR035642">
    <property type="entry name" value="MraZ_N"/>
</dbReference>
<keyword evidence="2 7" id="KW-0963">Cytoplasm</keyword>